<keyword evidence="5" id="KW-1185">Reference proteome</keyword>
<accession>A0A4R9C0D2</accession>
<dbReference type="Gene3D" id="3.40.140.10">
    <property type="entry name" value="Cytidine Deaminase, domain 2"/>
    <property type="match status" value="1"/>
</dbReference>
<dbReference type="InterPro" id="IPR016192">
    <property type="entry name" value="APOBEC/CMP_deaminase_Zn-bd"/>
</dbReference>
<evidence type="ECO:0000259" key="3">
    <source>
        <dbReference type="PROSITE" id="PS51747"/>
    </source>
</evidence>
<comment type="caution">
    <text evidence="4">The sequence shown here is derived from an EMBL/GenBank/DDBJ whole genome shotgun (WGS) entry which is preliminary data.</text>
</comment>
<dbReference type="SUPFAM" id="SSF53927">
    <property type="entry name" value="Cytidine deaminase-like"/>
    <property type="match status" value="1"/>
</dbReference>
<dbReference type="EMBL" id="SOHM01000002">
    <property type="protein sequence ID" value="TFD95292.1"/>
    <property type="molecule type" value="Genomic_DNA"/>
</dbReference>
<evidence type="ECO:0000256" key="2">
    <source>
        <dbReference type="ARBA" id="ARBA00022833"/>
    </source>
</evidence>
<dbReference type="GO" id="GO:0008270">
    <property type="term" value="F:zinc ion binding"/>
    <property type="evidence" value="ECO:0007669"/>
    <property type="project" value="InterPro"/>
</dbReference>
<gene>
    <name evidence="4" type="ORF">E3T61_00705</name>
</gene>
<keyword evidence="2" id="KW-0862">Zinc</keyword>
<keyword evidence="1" id="KW-0479">Metal-binding</keyword>
<dbReference type="OrthoDB" id="9802676at2"/>
<dbReference type="InterPro" id="IPR002125">
    <property type="entry name" value="CMP_dCMP_dom"/>
</dbReference>
<dbReference type="Pfam" id="PF00383">
    <property type="entry name" value="dCMP_cyt_deam_1"/>
    <property type="match status" value="1"/>
</dbReference>
<dbReference type="CDD" id="cd01285">
    <property type="entry name" value="nucleoside_deaminase"/>
    <property type="match status" value="1"/>
</dbReference>
<dbReference type="Proteomes" id="UP000298468">
    <property type="component" value="Unassembled WGS sequence"/>
</dbReference>
<dbReference type="PANTHER" id="PTHR11079:SF179">
    <property type="entry name" value="TRNA(ADENINE(34)) DEAMINASE, CHLOROPLASTIC"/>
    <property type="match status" value="1"/>
</dbReference>
<reference evidence="4 5" key="1">
    <citation type="submission" date="2019-03" db="EMBL/GenBank/DDBJ databases">
        <title>Genomics of glacier-inhabiting Cryobacterium strains.</title>
        <authorList>
            <person name="Liu Q."/>
            <person name="Xin Y.-H."/>
        </authorList>
    </citation>
    <scope>NUCLEOTIDE SEQUENCE [LARGE SCALE GENOMIC DNA]</scope>
    <source>
        <strain evidence="4 5">Sr59</strain>
    </source>
</reference>
<dbReference type="PROSITE" id="PS51747">
    <property type="entry name" value="CYT_DCMP_DEAMINASES_2"/>
    <property type="match status" value="1"/>
</dbReference>
<dbReference type="AlphaFoldDB" id="A0A4R9C0D2"/>
<evidence type="ECO:0000313" key="5">
    <source>
        <dbReference type="Proteomes" id="UP000298468"/>
    </source>
</evidence>
<sequence length="145" mass="15173">MARRSRTNGNHPFGAILVAGDGAVIESQNTVVTTGDPTGHAETNLVRLAAARLSADERRSSTLYTSTEPCVMCSGAIYWAGIGRVVYALPEQMLGQMVPEQGGEPTLDLPCREVFARGGNTVHVAGPALIAEAVAVHAGFWDAAP</sequence>
<dbReference type="PROSITE" id="PS00903">
    <property type="entry name" value="CYT_DCMP_DEAMINASES_1"/>
    <property type="match status" value="1"/>
</dbReference>
<name>A0A4R9C0D2_9MICO</name>
<organism evidence="4 5">
    <name type="scientific">Cryobacterium lactosi</name>
    <dbReference type="NCBI Taxonomy" id="1259202"/>
    <lineage>
        <taxon>Bacteria</taxon>
        <taxon>Bacillati</taxon>
        <taxon>Actinomycetota</taxon>
        <taxon>Actinomycetes</taxon>
        <taxon>Micrococcales</taxon>
        <taxon>Microbacteriaceae</taxon>
        <taxon>Cryobacterium</taxon>
    </lineage>
</organism>
<proteinExistence type="predicted"/>
<dbReference type="InterPro" id="IPR016193">
    <property type="entry name" value="Cytidine_deaminase-like"/>
</dbReference>
<dbReference type="PANTHER" id="PTHR11079">
    <property type="entry name" value="CYTOSINE DEAMINASE FAMILY MEMBER"/>
    <property type="match status" value="1"/>
</dbReference>
<dbReference type="GO" id="GO:0016787">
    <property type="term" value="F:hydrolase activity"/>
    <property type="evidence" value="ECO:0007669"/>
    <property type="project" value="InterPro"/>
</dbReference>
<feature type="domain" description="CMP/dCMP-type deaminase" evidence="3">
    <location>
        <begin position="1"/>
        <end position="105"/>
    </location>
</feature>
<evidence type="ECO:0000256" key="1">
    <source>
        <dbReference type="ARBA" id="ARBA00022723"/>
    </source>
</evidence>
<evidence type="ECO:0000313" key="4">
    <source>
        <dbReference type="EMBL" id="TFD95292.1"/>
    </source>
</evidence>
<protein>
    <submittedName>
        <fullName evidence="4">Nucleoside deaminase</fullName>
    </submittedName>
</protein>